<dbReference type="PROSITE" id="PS50206">
    <property type="entry name" value="RHODANESE_3"/>
    <property type="match status" value="1"/>
</dbReference>
<dbReference type="Pfam" id="PF19671">
    <property type="entry name" value="DUF6174"/>
    <property type="match status" value="2"/>
</dbReference>
<dbReference type="Pfam" id="PF00581">
    <property type="entry name" value="Rhodanese"/>
    <property type="match status" value="1"/>
</dbReference>
<evidence type="ECO:0000256" key="1">
    <source>
        <dbReference type="SAM" id="SignalP"/>
    </source>
</evidence>
<comment type="caution">
    <text evidence="3">The sequence shown here is derived from an EMBL/GenBank/DDBJ whole genome shotgun (WGS) entry which is preliminary data.</text>
</comment>
<protein>
    <submittedName>
        <fullName evidence="3">RHOD</fullName>
    </submittedName>
</protein>
<dbReference type="InterPro" id="IPR001763">
    <property type="entry name" value="Rhodanese-like_dom"/>
</dbReference>
<evidence type="ECO:0000313" key="4">
    <source>
        <dbReference type="Proteomes" id="UP001153069"/>
    </source>
</evidence>
<keyword evidence="1" id="KW-0732">Signal</keyword>
<dbReference type="InterPro" id="IPR052367">
    <property type="entry name" value="Thiosulfate_ST/Rhodanese-like"/>
</dbReference>
<dbReference type="Gene3D" id="3.40.250.10">
    <property type="entry name" value="Rhodanese-like domain"/>
    <property type="match status" value="1"/>
</dbReference>
<dbReference type="CDD" id="cd00158">
    <property type="entry name" value="RHOD"/>
    <property type="match status" value="1"/>
</dbReference>
<dbReference type="OrthoDB" id="47763at2759"/>
<accession>A0A9N8D5R8</accession>
<proteinExistence type="predicted"/>
<evidence type="ECO:0000313" key="3">
    <source>
        <dbReference type="EMBL" id="CAB9496923.1"/>
    </source>
</evidence>
<dbReference type="EMBL" id="CAICTM010000011">
    <property type="protein sequence ID" value="CAB9496923.1"/>
    <property type="molecule type" value="Genomic_DNA"/>
</dbReference>
<dbReference type="InterPro" id="IPR046172">
    <property type="entry name" value="DUF6174"/>
</dbReference>
<evidence type="ECO:0000259" key="2">
    <source>
        <dbReference type="PROSITE" id="PS50206"/>
    </source>
</evidence>
<dbReference type="InterPro" id="IPR036873">
    <property type="entry name" value="Rhodanese-like_dom_sf"/>
</dbReference>
<name>A0A9N8D5R8_9STRA</name>
<keyword evidence="4" id="KW-1185">Reference proteome</keyword>
<feature type="chain" id="PRO_5040119620" evidence="1">
    <location>
        <begin position="24"/>
        <end position="504"/>
    </location>
</feature>
<dbReference type="PANTHER" id="PTHR45431:SF3">
    <property type="entry name" value="RHODANESE-LIKE DOMAIN-CONTAINING PROTEIN 15, CHLOROPLASTIC"/>
    <property type="match status" value="1"/>
</dbReference>
<organism evidence="3 4">
    <name type="scientific">Seminavis robusta</name>
    <dbReference type="NCBI Taxonomy" id="568900"/>
    <lineage>
        <taxon>Eukaryota</taxon>
        <taxon>Sar</taxon>
        <taxon>Stramenopiles</taxon>
        <taxon>Ochrophyta</taxon>
        <taxon>Bacillariophyta</taxon>
        <taxon>Bacillariophyceae</taxon>
        <taxon>Bacillariophycidae</taxon>
        <taxon>Naviculales</taxon>
        <taxon>Naviculaceae</taxon>
        <taxon>Seminavis</taxon>
    </lineage>
</organism>
<feature type="domain" description="Rhodanese" evidence="2">
    <location>
        <begin position="46"/>
        <end position="140"/>
    </location>
</feature>
<sequence>MLRCLSLTLLFPVLAVLLGVSSAEIIDLTSQEFYEMATTGQVDLMIDVRTQAEWNTGHIENATLMDALALQLAQNLRTAEDVLRNFSLWECRFCRVVVYCRSGARASNALQLLELAGFEGPLYNGQGVSQWTAAGYELVTTPSVEDRYCMVPNMETAVLRQSSSRSVCRAMAIYEQHQREVDAARNLFLAQMQSHNATGYSYLLHVYGNFPPVGYPWLVTVELQEMMMGMKDPNTTAPMAMIVDPWYGIKGDTVLAAEATGDLPTPNASTDILAEMEDGNNMGWLTVYSILDLFDKIQDGIDRLADDIQVVYNLEWGYPEDISIDYDQQIADEEFYATASNFTLVDMEWYTMEIHYEHNNDIDATDTMGTSFFAADIQSDLNDNKAQWEGLGLTEYFFEYTWIEGGGLLMEFPWSVHVRDEVVVEVTNAAGQDITITDQTGALRTMVNLFDAVQDGLDRNAYMVDVKFDGTYGYPSDVWIDYDSQRADEELSVTVSYFSTEGLP</sequence>
<dbReference type="AlphaFoldDB" id="A0A9N8D5R8"/>
<reference evidence="3" key="1">
    <citation type="submission" date="2020-06" db="EMBL/GenBank/DDBJ databases">
        <authorList>
            <consortium name="Plant Systems Biology data submission"/>
        </authorList>
    </citation>
    <scope>NUCLEOTIDE SEQUENCE</scope>
    <source>
        <strain evidence="3">D6</strain>
    </source>
</reference>
<gene>
    <name evidence="3" type="ORF">SEMRO_11_G008830.1</name>
</gene>
<feature type="signal peptide" evidence="1">
    <location>
        <begin position="1"/>
        <end position="23"/>
    </location>
</feature>
<dbReference type="Proteomes" id="UP001153069">
    <property type="component" value="Unassembled WGS sequence"/>
</dbReference>
<dbReference type="SUPFAM" id="SSF52821">
    <property type="entry name" value="Rhodanese/Cell cycle control phosphatase"/>
    <property type="match status" value="1"/>
</dbReference>
<dbReference type="PANTHER" id="PTHR45431">
    <property type="entry name" value="RHODANESE-LIKE DOMAIN-CONTAINING PROTEIN 15, CHLOROPLASTIC"/>
    <property type="match status" value="1"/>
</dbReference>
<dbReference type="SMART" id="SM00450">
    <property type="entry name" value="RHOD"/>
    <property type="match status" value="1"/>
</dbReference>